<accession>A0A091EQP3</accession>
<feature type="region of interest" description="Disordered" evidence="1">
    <location>
        <begin position="1"/>
        <end position="65"/>
    </location>
</feature>
<proteinExistence type="predicted"/>
<sequence>MVSAKMVASNHGISPLMPPRGLQRAWMSQEGEGDKKQDDRARRREGKEEDEPQEVEHWAKSGNPGSKMFLLAEQQSPAVLLTATPSVTNTEKMERMAYQSKPPQMLQFGIHHFFTGRHNLYFQNELWGKLPSRKPNGSISIHTRPFTTIELTSADRQTQSQADREPGRSALPWPVQLAPPLPQDSDPRYPPPVAKGHPARPFRTQFQGPHPQLSIGYSPWDPRQNVAEPVFFSAPLTPISSDTRHPSGQLLPFHAAASL</sequence>
<feature type="compositionally biased region" description="Pro residues" evidence="1">
    <location>
        <begin position="177"/>
        <end position="193"/>
    </location>
</feature>
<feature type="region of interest" description="Disordered" evidence="1">
    <location>
        <begin position="148"/>
        <end position="203"/>
    </location>
</feature>
<evidence type="ECO:0000256" key="1">
    <source>
        <dbReference type="SAM" id="MobiDB-lite"/>
    </source>
</evidence>
<gene>
    <name evidence="2" type="ORF">H920_00456</name>
</gene>
<dbReference type="AlphaFoldDB" id="A0A091EQP3"/>
<organism evidence="2 3">
    <name type="scientific">Fukomys damarensis</name>
    <name type="common">Damaraland mole rat</name>
    <name type="synonym">Cryptomys damarensis</name>
    <dbReference type="NCBI Taxonomy" id="885580"/>
    <lineage>
        <taxon>Eukaryota</taxon>
        <taxon>Metazoa</taxon>
        <taxon>Chordata</taxon>
        <taxon>Craniata</taxon>
        <taxon>Vertebrata</taxon>
        <taxon>Euteleostomi</taxon>
        <taxon>Mammalia</taxon>
        <taxon>Eutheria</taxon>
        <taxon>Euarchontoglires</taxon>
        <taxon>Glires</taxon>
        <taxon>Rodentia</taxon>
        <taxon>Hystricomorpha</taxon>
        <taxon>Bathyergidae</taxon>
        <taxon>Fukomys</taxon>
    </lineage>
</organism>
<name>A0A091EQP3_FUKDA</name>
<feature type="compositionally biased region" description="Polar residues" evidence="1">
    <location>
        <begin position="148"/>
        <end position="161"/>
    </location>
</feature>
<evidence type="ECO:0000313" key="3">
    <source>
        <dbReference type="Proteomes" id="UP000028990"/>
    </source>
</evidence>
<feature type="compositionally biased region" description="Basic and acidic residues" evidence="1">
    <location>
        <begin position="32"/>
        <end position="47"/>
    </location>
</feature>
<protein>
    <submittedName>
        <fullName evidence="2">Uncharacterized protein</fullName>
    </submittedName>
</protein>
<dbReference type="Proteomes" id="UP000028990">
    <property type="component" value="Unassembled WGS sequence"/>
</dbReference>
<evidence type="ECO:0000313" key="2">
    <source>
        <dbReference type="EMBL" id="KFO38061.1"/>
    </source>
</evidence>
<keyword evidence="3" id="KW-1185">Reference proteome</keyword>
<reference evidence="2 3" key="1">
    <citation type="submission" date="2013-11" db="EMBL/GenBank/DDBJ databases">
        <title>The Damaraland mole rat (Fukomys damarensis) genome and evolution of African mole rats.</title>
        <authorList>
            <person name="Gladyshev V.N."/>
            <person name="Fang X."/>
        </authorList>
    </citation>
    <scope>NUCLEOTIDE SEQUENCE [LARGE SCALE GENOMIC DNA]</scope>
    <source>
        <tissue evidence="2">Liver</tissue>
    </source>
</reference>
<dbReference type="EMBL" id="KN120636">
    <property type="protein sequence ID" value="KFO38061.1"/>
    <property type="molecule type" value="Genomic_DNA"/>
</dbReference>